<dbReference type="Pfam" id="PF00535">
    <property type="entry name" value="Glycos_transf_2"/>
    <property type="match status" value="1"/>
</dbReference>
<dbReference type="OrthoDB" id="9069044at2"/>
<dbReference type="PANTHER" id="PTHR43685">
    <property type="entry name" value="GLYCOSYLTRANSFERASE"/>
    <property type="match status" value="1"/>
</dbReference>
<keyword evidence="1 5" id="KW-0808">Transferase</keyword>
<keyword evidence="2" id="KW-0812">Transmembrane</keyword>
<dbReference type="Pfam" id="PF02709">
    <property type="entry name" value="Glyco_transf_7C"/>
    <property type="match status" value="1"/>
</dbReference>
<evidence type="ECO:0000256" key="1">
    <source>
        <dbReference type="ARBA" id="ARBA00022679"/>
    </source>
</evidence>
<name>F5ZD21_ALTNA</name>
<dbReference type="SUPFAM" id="SSF53448">
    <property type="entry name" value="Nucleotide-diphospho-sugar transferases"/>
    <property type="match status" value="1"/>
</dbReference>
<dbReference type="InterPro" id="IPR050834">
    <property type="entry name" value="Glycosyltransf_2"/>
</dbReference>
<dbReference type="EMBL" id="CP002339">
    <property type="protein sequence ID" value="AEF03783.1"/>
    <property type="molecule type" value="Genomic_DNA"/>
</dbReference>
<keyword evidence="2" id="KW-0472">Membrane</keyword>
<proteinExistence type="predicted"/>
<dbReference type="RefSeq" id="WP_013784714.1">
    <property type="nucleotide sequence ID" value="NC_015554.1"/>
</dbReference>
<gene>
    <name evidence="5" type="ordered locus">ambt_11310</name>
</gene>
<keyword evidence="2" id="KW-1133">Transmembrane helix</keyword>
<dbReference type="GO" id="GO:0016740">
    <property type="term" value="F:transferase activity"/>
    <property type="evidence" value="ECO:0007669"/>
    <property type="project" value="UniProtKB-KW"/>
</dbReference>
<feature type="transmembrane region" description="Helical" evidence="2">
    <location>
        <begin position="243"/>
        <end position="276"/>
    </location>
</feature>
<feature type="domain" description="Glycosyltransferase 2-like" evidence="3">
    <location>
        <begin position="11"/>
        <end position="125"/>
    </location>
</feature>
<dbReference type="InterPro" id="IPR029044">
    <property type="entry name" value="Nucleotide-diphossugar_trans"/>
</dbReference>
<dbReference type="InterPro" id="IPR027791">
    <property type="entry name" value="Galactosyl_T_C"/>
</dbReference>
<protein>
    <submittedName>
        <fullName evidence="5">Glycosyl transferase family 2</fullName>
    </submittedName>
</protein>
<evidence type="ECO:0000313" key="6">
    <source>
        <dbReference type="Proteomes" id="UP000000683"/>
    </source>
</evidence>
<dbReference type="CDD" id="cd00761">
    <property type="entry name" value="Glyco_tranf_GTA_type"/>
    <property type="match status" value="1"/>
</dbReference>
<dbReference type="eggNOG" id="COG1215">
    <property type="taxonomic scope" value="Bacteria"/>
</dbReference>
<dbReference type="Proteomes" id="UP000000683">
    <property type="component" value="Chromosome"/>
</dbReference>
<evidence type="ECO:0000256" key="2">
    <source>
        <dbReference type="SAM" id="Phobius"/>
    </source>
</evidence>
<dbReference type="AlphaFoldDB" id="F5ZD21"/>
<evidence type="ECO:0000313" key="5">
    <source>
        <dbReference type="EMBL" id="AEF03783.1"/>
    </source>
</evidence>
<accession>F5ZD21</accession>
<sequence>MDNIGIVAIGRNEGERFQKCLSSFKSLSIDFIFVYVDSGSTDNSVQNAIDAGYAVVELDTSIPFTAARARNAGVNYLKQHVSKLSFIQFVDGDCQVDASWIDLALKTLSDEPDLAAVCGRRSEINPNASVYNKLIDIEWDTPVGYAKACGGDALYRATPFLEVNGFNESIIAGEEPELCYRLRQQGWKIKRIDAAMTYHDAALYLFSAWWKRAERYGHAAFEGAWRYGKEKERYYVKEVRGIFLWGALLPLALILSLFTFPFIFFAILAVFIFQWFRLSKYFSKSMTSKGLAKKRSFLTLICKLAEFKGGLRFIKNKFLKKNSEIIEYKSVAAKETNK</sequence>
<dbReference type="PANTHER" id="PTHR43685:SF2">
    <property type="entry name" value="GLYCOSYLTRANSFERASE 2-LIKE DOMAIN-CONTAINING PROTEIN"/>
    <property type="match status" value="1"/>
</dbReference>
<dbReference type="Gene3D" id="3.90.550.10">
    <property type="entry name" value="Spore Coat Polysaccharide Biosynthesis Protein SpsA, Chain A"/>
    <property type="match status" value="1"/>
</dbReference>
<organism evidence="5 6">
    <name type="scientific">Alteromonas naphthalenivorans</name>
    <dbReference type="NCBI Taxonomy" id="715451"/>
    <lineage>
        <taxon>Bacteria</taxon>
        <taxon>Pseudomonadati</taxon>
        <taxon>Pseudomonadota</taxon>
        <taxon>Gammaproteobacteria</taxon>
        <taxon>Alteromonadales</taxon>
        <taxon>Alteromonadaceae</taxon>
        <taxon>Alteromonas/Salinimonas group</taxon>
        <taxon>Alteromonas</taxon>
    </lineage>
</organism>
<dbReference type="InterPro" id="IPR001173">
    <property type="entry name" value="Glyco_trans_2-like"/>
</dbReference>
<keyword evidence="6" id="KW-1185">Reference proteome</keyword>
<evidence type="ECO:0000259" key="3">
    <source>
        <dbReference type="Pfam" id="PF00535"/>
    </source>
</evidence>
<reference evidence="5 6" key="1">
    <citation type="journal article" date="2011" name="J. Bacteriol.">
        <title>Complete genome sequence of the polycyclic aromatic hydrocarbon-degrading bacterium Alteromonas sp. strain SN2.</title>
        <authorList>
            <person name="Jin H.M."/>
            <person name="Jeong H."/>
            <person name="Moon E.J."/>
            <person name="Math R.K."/>
            <person name="Lee K."/>
            <person name="Kim H.J."/>
            <person name="Jeon C.O."/>
            <person name="Oh T.K."/>
            <person name="Kim J.F."/>
        </authorList>
    </citation>
    <scope>NUCLEOTIDE SEQUENCE [LARGE SCALE GENOMIC DNA]</scope>
    <source>
        <strain evidence="6">JCM 17741 / KACC 18427 / KCTC 11700BP / SN2</strain>
    </source>
</reference>
<dbReference type="KEGG" id="alt:ambt_11310"/>
<dbReference type="HOGENOM" id="CLU_070021_0_0_6"/>
<evidence type="ECO:0000259" key="4">
    <source>
        <dbReference type="Pfam" id="PF02709"/>
    </source>
</evidence>
<feature type="domain" description="Galactosyltransferase C-terminal" evidence="4">
    <location>
        <begin position="139"/>
        <end position="195"/>
    </location>
</feature>